<sequence>MTTTWHPDLVSDELIALSRSLGDPAKDLVILAEGNTSELLGDGRIAVKASGAYLSETTRADFVVTEIEPLIAVMEDERADQEDLTALLDAGVHDGARRRGSIETLVHAAVQSVQAGLSEQPAAFVAHTHPTPVVGLLASVHAATAFDEWVYSDEAIVIGTPLFVPYAAPGIDLGRLFLARLRSYADERGALPSAVLLGNHGMLAIADSARAAEAITLMTVKGARVRIDALSAGGVQGLGGDTVSHYFERTDMIERRRNLAGTT</sequence>
<reference evidence="2" key="1">
    <citation type="submission" date="2022-08" db="EMBL/GenBank/DDBJ databases">
        <authorList>
            <person name="Deng Y."/>
            <person name="Han X.-F."/>
            <person name="Zhang Y.-Q."/>
        </authorList>
    </citation>
    <scope>NUCLEOTIDE SEQUENCE</scope>
    <source>
        <strain evidence="2">CPCC 203407</strain>
    </source>
</reference>
<name>A0AA41XAL0_9MICO</name>
<dbReference type="SUPFAM" id="SSF53639">
    <property type="entry name" value="AraD/HMP-PK domain-like"/>
    <property type="match status" value="1"/>
</dbReference>
<dbReference type="InterPro" id="IPR036409">
    <property type="entry name" value="Aldolase_II/adducin_N_sf"/>
</dbReference>
<keyword evidence="3" id="KW-1185">Reference proteome</keyword>
<evidence type="ECO:0000313" key="2">
    <source>
        <dbReference type="EMBL" id="MCS5724662.1"/>
    </source>
</evidence>
<evidence type="ECO:0000259" key="1">
    <source>
        <dbReference type="SMART" id="SM01007"/>
    </source>
</evidence>
<accession>A0AA41XAL0</accession>
<dbReference type="AlphaFoldDB" id="A0AA41XAL0"/>
<dbReference type="SMART" id="SM01007">
    <property type="entry name" value="Aldolase_II"/>
    <property type="match status" value="1"/>
</dbReference>
<proteinExistence type="predicted"/>
<dbReference type="InterPro" id="IPR001303">
    <property type="entry name" value="Aldolase_II/adducin_N"/>
</dbReference>
<dbReference type="Proteomes" id="UP001165587">
    <property type="component" value="Unassembled WGS sequence"/>
</dbReference>
<evidence type="ECO:0000313" key="3">
    <source>
        <dbReference type="Proteomes" id="UP001165587"/>
    </source>
</evidence>
<dbReference type="Gene3D" id="3.40.225.10">
    <property type="entry name" value="Class II aldolase/adducin N-terminal domain"/>
    <property type="match status" value="1"/>
</dbReference>
<feature type="domain" description="Class II aldolase/adducin N-terminal" evidence="1">
    <location>
        <begin position="12"/>
        <end position="227"/>
    </location>
</feature>
<dbReference type="EMBL" id="JANLCK010000001">
    <property type="protein sequence ID" value="MCS5724662.1"/>
    <property type="molecule type" value="Genomic_DNA"/>
</dbReference>
<organism evidence="2 3">
    <name type="scientific">Herbiconiux oxytropis</name>
    <dbReference type="NCBI Taxonomy" id="2970915"/>
    <lineage>
        <taxon>Bacteria</taxon>
        <taxon>Bacillati</taxon>
        <taxon>Actinomycetota</taxon>
        <taxon>Actinomycetes</taxon>
        <taxon>Micrococcales</taxon>
        <taxon>Microbacteriaceae</taxon>
        <taxon>Herbiconiux</taxon>
    </lineage>
</organism>
<dbReference type="Pfam" id="PF00596">
    <property type="entry name" value="Aldolase_II"/>
    <property type="match status" value="1"/>
</dbReference>
<gene>
    <name evidence="2" type="ORF">N1028_02000</name>
</gene>
<protein>
    <submittedName>
        <fullName evidence="2">Class II aldolase/adducin family protein</fullName>
    </submittedName>
</protein>
<comment type="caution">
    <text evidence="2">The sequence shown here is derived from an EMBL/GenBank/DDBJ whole genome shotgun (WGS) entry which is preliminary data.</text>
</comment>
<dbReference type="RefSeq" id="WP_259525090.1">
    <property type="nucleotide sequence ID" value="NZ_JANLCK010000001.1"/>
</dbReference>